<evidence type="ECO:0000313" key="3">
    <source>
        <dbReference type="Proteomes" id="UP001050691"/>
    </source>
</evidence>
<feature type="region of interest" description="Disordered" evidence="1">
    <location>
        <begin position="113"/>
        <end position="132"/>
    </location>
</feature>
<reference evidence="2" key="1">
    <citation type="submission" date="2021-10" db="EMBL/GenBank/DDBJ databases">
        <title>De novo Genome Assembly of Clathrus columnatus (Basidiomycota, Fungi) Using Illumina and Nanopore Sequence Data.</title>
        <authorList>
            <person name="Ogiso-Tanaka E."/>
            <person name="Itagaki H."/>
            <person name="Hosoya T."/>
            <person name="Hosaka K."/>
        </authorList>
    </citation>
    <scope>NUCLEOTIDE SEQUENCE</scope>
    <source>
        <strain evidence="2">MO-923</strain>
    </source>
</reference>
<proteinExistence type="predicted"/>
<name>A0AAV5A665_9AGAM</name>
<protein>
    <submittedName>
        <fullName evidence="2">Uncharacterized protein</fullName>
    </submittedName>
</protein>
<accession>A0AAV5A665</accession>
<evidence type="ECO:0000256" key="1">
    <source>
        <dbReference type="SAM" id="MobiDB-lite"/>
    </source>
</evidence>
<comment type="caution">
    <text evidence="2">The sequence shown here is derived from an EMBL/GenBank/DDBJ whole genome shotgun (WGS) entry which is preliminary data.</text>
</comment>
<dbReference type="EMBL" id="BPWL01000003">
    <property type="protein sequence ID" value="GJJ08061.1"/>
    <property type="molecule type" value="Genomic_DNA"/>
</dbReference>
<dbReference type="Proteomes" id="UP001050691">
    <property type="component" value="Unassembled WGS sequence"/>
</dbReference>
<gene>
    <name evidence="2" type="ORF">Clacol_002268</name>
</gene>
<evidence type="ECO:0000313" key="2">
    <source>
        <dbReference type="EMBL" id="GJJ08061.1"/>
    </source>
</evidence>
<sequence>MVKDYTFRVPTPSSIYLLEYLLYINVRNTTIFSINPRFSALLAANQSRPANRRFPTEILLLVVHELHPINSVYEDIRSTWSARPQGHDLNGTLRLLYASYKFHLDTNTNTFHTYIPDPDQPEPLSESPRPDDLQLSDNGYRILWSATLQHKSSGGQFKFRLGEIGGGSSAWILVKGYQLKDTEDNGERATSHTSSQSTGEVKWVLDAIRLLNTLFGTVDGKRFKYYHPAADADQPTVDERYVAVPHTVVMPRSTKTYFRRYKFWGPVEISASDLTAFKSLLPNMKYNIKYRKVDPVNGTADLTTIVSSSLLSVTIIGHTTMLMIHPR</sequence>
<dbReference type="AlphaFoldDB" id="A0AAV5A665"/>
<organism evidence="2 3">
    <name type="scientific">Clathrus columnatus</name>
    <dbReference type="NCBI Taxonomy" id="1419009"/>
    <lineage>
        <taxon>Eukaryota</taxon>
        <taxon>Fungi</taxon>
        <taxon>Dikarya</taxon>
        <taxon>Basidiomycota</taxon>
        <taxon>Agaricomycotina</taxon>
        <taxon>Agaricomycetes</taxon>
        <taxon>Phallomycetidae</taxon>
        <taxon>Phallales</taxon>
        <taxon>Clathraceae</taxon>
        <taxon>Clathrus</taxon>
    </lineage>
</organism>
<keyword evidence="3" id="KW-1185">Reference proteome</keyword>